<dbReference type="SMART" id="SM00220">
    <property type="entry name" value="S_TKc"/>
    <property type="match status" value="1"/>
</dbReference>
<dbReference type="Gene3D" id="1.10.510.10">
    <property type="entry name" value="Transferase(Phosphotransferase) domain 1"/>
    <property type="match status" value="1"/>
</dbReference>
<evidence type="ECO:0000259" key="1">
    <source>
        <dbReference type="SMART" id="SM00220"/>
    </source>
</evidence>
<feature type="domain" description="Protein kinase" evidence="1">
    <location>
        <begin position="106"/>
        <end position="340"/>
    </location>
</feature>
<dbReference type="GO" id="GO:0005524">
    <property type="term" value="F:ATP binding"/>
    <property type="evidence" value="ECO:0007669"/>
    <property type="project" value="InterPro"/>
</dbReference>
<sequence length="385" mass="44185">MPCRCVTAAETHGGPLLAFPSHPSPRIRPTAMQVSVSPGVGYHDDSDTDSTPMLHAGEMFWYANREWLWEQGYVLRARLQEEWSPTYGWQGAASDSEDAYIWPQDNVMDATRAVDGVFVLMKRIARVRDVQELEIATWLAEHDRAHYCVPILRVLAREREPDWVILVMPLLREYDSPRLQTVGEAVEFFRQMFLGIGFLHENNIVHGDCSSKNILMDGGPLYAAPWHPIRHNFRRDWTGKASHSTRTQHPVRYHWIDFSSSRRLLSDEGDTSGDRAAAKFKADVYRLGKSIEEDFLVGNEYKRPKRGLDFMRPLVAAMTHPDPARRPTMDECMRHLEELVRGLGSCRLRSRLAERGDLPLVHAVPHWVRHVLFVLKRLPPIPVPS</sequence>
<name>A0AAD2HUF8_9AGAR</name>
<gene>
    <name evidence="2" type="ORF">MYCIT1_LOCUS32267</name>
</gene>
<dbReference type="InterPro" id="IPR011009">
    <property type="entry name" value="Kinase-like_dom_sf"/>
</dbReference>
<dbReference type="EMBL" id="CAVNYO010000444">
    <property type="protein sequence ID" value="CAK5281270.1"/>
    <property type="molecule type" value="Genomic_DNA"/>
</dbReference>
<keyword evidence="3" id="KW-1185">Reference proteome</keyword>
<protein>
    <recommendedName>
        <fullName evidence="1">Protein kinase domain-containing protein</fullName>
    </recommendedName>
</protein>
<dbReference type="InterPro" id="IPR000719">
    <property type="entry name" value="Prot_kinase_dom"/>
</dbReference>
<comment type="caution">
    <text evidence="2">The sequence shown here is derived from an EMBL/GenBank/DDBJ whole genome shotgun (WGS) entry which is preliminary data.</text>
</comment>
<dbReference type="AlphaFoldDB" id="A0AAD2HUF8"/>
<dbReference type="SUPFAM" id="SSF56112">
    <property type="entry name" value="Protein kinase-like (PK-like)"/>
    <property type="match status" value="1"/>
</dbReference>
<evidence type="ECO:0000313" key="3">
    <source>
        <dbReference type="Proteomes" id="UP001295794"/>
    </source>
</evidence>
<organism evidence="2 3">
    <name type="scientific">Mycena citricolor</name>
    <dbReference type="NCBI Taxonomy" id="2018698"/>
    <lineage>
        <taxon>Eukaryota</taxon>
        <taxon>Fungi</taxon>
        <taxon>Dikarya</taxon>
        <taxon>Basidiomycota</taxon>
        <taxon>Agaricomycotina</taxon>
        <taxon>Agaricomycetes</taxon>
        <taxon>Agaricomycetidae</taxon>
        <taxon>Agaricales</taxon>
        <taxon>Marasmiineae</taxon>
        <taxon>Mycenaceae</taxon>
        <taxon>Mycena</taxon>
    </lineage>
</organism>
<accession>A0AAD2HUF8</accession>
<evidence type="ECO:0000313" key="2">
    <source>
        <dbReference type="EMBL" id="CAK5281270.1"/>
    </source>
</evidence>
<dbReference type="GO" id="GO:0004672">
    <property type="term" value="F:protein kinase activity"/>
    <property type="evidence" value="ECO:0007669"/>
    <property type="project" value="InterPro"/>
</dbReference>
<dbReference type="Proteomes" id="UP001295794">
    <property type="component" value="Unassembled WGS sequence"/>
</dbReference>
<proteinExistence type="predicted"/>
<reference evidence="2" key="1">
    <citation type="submission" date="2023-11" db="EMBL/GenBank/DDBJ databases">
        <authorList>
            <person name="De Vega J J."/>
            <person name="De Vega J J."/>
        </authorList>
    </citation>
    <scope>NUCLEOTIDE SEQUENCE</scope>
</reference>